<evidence type="ECO:0000256" key="1">
    <source>
        <dbReference type="SAM" id="Phobius"/>
    </source>
</evidence>
<evidence type="ECO:0000313" key="2">
    <source>
        <dbReference type="EMBL" id="MBA8827860.1"/>
    </source>
</evidence>
<dbReference type="Proteomes" id="UP000569329">
    <property type="component" value="Unassembled WGS sequence"/>
</dbReference>
<proteinExistence type="predicted"/>
<feature type="transmembrane region" description="Helical" evidence="1">
    <location>
        <begin position="35"/>
        <end position="53"/>
    </location>
</feature>
<accession>A0A839E494</accession>
<keyword evidence="3" id="KW-1185">Reference proteome</keyword>
<name>A0A839E494_9PSEU</name>
<dbReference type="RefSeq" id="WP_182547013.1">
    <property type="nucleotide sequence ID" value="NZ_JACGWZ010000011.1"/>
</dbReference>
<dbReference type="AlphaFoldDB" id="A0A839E494"/>
<evidence type="ECO:0000313" key="3">
    <source>
        <dbReference type="Proteomes" id="UP000569329"/>
    </source>
</evidence>
<dbReference type="InterPro" id="IPR007404">
    <property type="entry name" value="YdjM-like"/>
</dbReference>
<keyword evidence="1" id="KW-0812">Transmembrane</keyword>
<keyword evidence="1" id="KW-0472">Membrane</keyword>
<reference evidence="2 3" key="1">
    <citation type="submission" date="2020-07" db="EMBL/GenBank/DDBJ databases">
        <title>Sequencing the genomes of 1000 actinobacteria strains.</title>
        <authorList>
            <person name="Klenk H.-P."/>
        </authorList>
    </citation>
    <scope>NUCLEOTIDE SEQUENCE [LARGE SCALE GENOMIC DNA]</scope>
    <source>
        <strain evidence="2 3">DSM 45975</strain>
    </source>
</reference>
<feature type="transmembrane region" description="Helical" evidence="1">
    <location>
        <begin position="7"/>
        <end position="29"/>
    </location>
</feature>
<comment type="caution">
    <text evidence="2">The sequence shown here is derived from an EMBL/GenBank/DDBJ whole genome shotgun (WGS) entry which is preliminary data.</text>
</comment>
<feature type="transmembrane region" description="Helical" evidence="1">
    <location>
        <begin position="165"/>
        <end position="184"/>
    </location>
</feature>
<sequence>MLGRSHITTGCATGGVVLAGTTGLGYWLVPGFTGLGAGPWISGLILAAGASLLPDLDTTESTAYHAVGPATARLGNGCQRLSRRVYVATAGPADSPRPRVHRGLLHTPTFAGLVGVLCALAVLVTPWTVAPLLFLCGVLTLKGLHRSLPSEWIRAMYPLRSLREVFQWFYAAGVTAALLGFGSIDRADGIYLGLCLAVGMVTHDLGDACTNSAVPMTWPKQRDGKRWTCSGLPPALRFSTGEDSLVEAGVRRVSLTVAVLLIAGTAVLPPAWPLLVDWLGTS</sequence>
<evidence type="ECO:0008006" key="4">
    <source>
        <dbReference type="Google" id="ProtNLM"/>
    </source>
</evidence>
<protein>
    <recommendedName>
        <fullName evidence="4">Metal-dependent hydrolase</fullName>
    </recommendedName>
</protein>
<gene>
    <name evidence="2" type="ORF">FHX42_005267</name>
</gene>
<dbReference type="Pfam" id="PF04307">
    <property type="entry name" value="YdjM"/>
    <property type="match status" value="1"/>
</dbReference>
<keyword evidence="1" id="KW-1133">Transmembrane helix</keyword>
<dbReference type="EMBL" id="JACGWZ010000011">
    <property type="protein sequence ID" value="MBA8827860.1"/>
    <property type="molecule type" value="Genomic_DNA"/>
</dbReference>
<organism evidence="2 3">
    <name type="scientific">Halosaccharopolyspora lacisalsi</name>
    <dbReference type="NCBI Taxonomy" id="1000566"/>
    <lineage>
        <taxon>Bacteria</taxon>
        <taxon>Bacillati</taxon>
        <taxon>Actinomycetota</taxon>
        <taxon>Actinomycetes</taxon>
        <taxon>Pseudonocardiales</taxon>
        <taxon>Pseudonocardiaceae</taxon>
        <taxon>Halosaccharopolyspora</taxon>
    </lineage>
</organism>
<feature type="transmembrane region" description="Helical" evidence="1">
    <location>
        <begin position="253"/>
        <end position="272"/>
    </location>
</feature>